<evidence type="ECO:0000313" key="2">
    <source>
        <dbReference type="EMBL" id="KAH0810797.1"/>
    </source>
</evidence>
<reference evidence="2" key="2">
    <citation type="submission" date="2021-08" db="EMBL/GenBank/DDBJ databases">
        <authorList>
            <person name="Eriksson T."/>
        </authorList>
    </citation>
    <scope>NUCLEOTIDE SEQUENCE</scope>
    <source>
        <strain evidence="2">Stoneville</strain>
        <tissue evidence="2">Whole head</tissue>
    </source>
</reference>
<proteinExistence type="predicted"/>
<keyword evidence="3" id="KW-1185">Reference proteome</keyword>
<reference evidence="2" key="1">
    <citation type="journal article" date="2020" name="J Insects Food Feed">
        <title>The yellow mealworm (Tenebrio molitor) genome: a resource for the emerging insects as food and feed industry.</title>
        <authorList>
            <person name="Eriksson T."/>
            <person name="Andere A."/>
            <person name="Kelstrup H."/>
            <person name="Emery V."/>
            <person name="Picard C."/>
        </authorList>
    </citation>
    <scope>NUCLEOTIDE SEQUENCE</scope>
    <source>
        <strain evidence="2">Stoneville</strain>
        <tissue evidence="2">Whole head</tissue>
    </source>
</reference>
<dbReference type="Proteomes" id="UP000719412">
    <property type="component" value="Unassembled WGS sequence"/>
</dbReference>
<feature type="compositionally biased region" description="Basic and acidic residues" evidence="1">
    <location>
        <begin position="48"/>
        <end position="59"/>
    </location>
</feature>
<organism evidence="2 3">
    <name type="scientific">Tenebrio molitor</name>
    <name type="common">Yellow mealworm beetle</name>
    <dbReference type="NCBI Taxonomy" id="7067"/>
    <lineage>
        <taxon>Eukaryota</taxon>
        <taxon>Metazoa</taxon>
        <taxon>Ecdysozoa</taxon>
        <taxon>Arthropoda</taxon>
        <taxon>Hexapoda</taxon>
        <taxon>Insecta</taxon>
        <taxon>Pterygota</taxon>
        <taxon>Neoptera</taxon>
        <taxon>Endopterygota</taxon>
        <taxon>Coleoptera</taxon>
        <taxon>Polyphaga</taxon>
        <taxon>Cucujiformia</taxon>
        <taxon>Tenebrionidae</taxon>
        <taxon>Tenebrio</taxon>
    </lineage>
</organism>
<protein>
    <submittedName>
        <fullName evidence="2">Uncharacterized protein</fullName>
    </submittedName>
</protein>
<name>A0A8J6HB37_TENMO</name>
<comment type="caution">
    <text evidence="2">The sequence shown here is derived from an EMBL/GenBank/DDBJ whole genome shotgun (WGS) entry which is preliminary data.</text>
</comment>
<accession>A0A8J6HB37</accession>
<feature type="region of interest" description="Disordered" evidence="1">
    <location>
        <begin position="1"/>
        <end position="59"/>
    </location>
</feature>
<dbReference type="EMBL" id="JABDTM020027259">
    <property type="protein sequence ID" value="KAH0810797.1"/>
    <property type="molecule type" value="Genomic_DNA"/>
</dbReference>
<evidence type="ECO:0000256" key="1">
    <source>
        <dbReference type="SAM" id="MobiDB-lite"/>
    </source>
</evidence>
<evidence type="ECO:0000313" key="3">
    <source>
        <dbReference type="Proteomes" id="UP000719412"/>
    </source>
</evidence>
<sequence length="138" mass="15368">MIHRESRAQIASSARSRPDGWTRRRRKAPEAAVDSLPGQNRSFPGREASVRSERLKNRRDFDTRAEQRRVRSGSLCNTAWWPRTAIPVRVCVCGTEVSSSHHGSGVVVVVAVIDFAGDIAYFRYGTSPAARKKPPPLL</sequence>
<dbReference type="AlphaFoldDB" id="A0A8J6HB37"/>
<gene>
    <name evidence="2" type="ORF">GEV33_011994</name>
</gene>